<dbReference type="GO" id="GO:0008234">
    <property type="term" value="F:cysteine-type peptidase activity"/>
    <property type="evidence" value="ECO:0007669"/>
    <property type="project" value="InterPro"/>
</dbReference>
<evidence type="ECO:0000256" key="1">
    <source>
        <dbReference type="ARBA" id="ARBA00008455"/>
    </source>
</evidence>
<sequence>MKKNSFSRAVAVLAIAGAFSTAMVSVADAAPTHRAHHHHFALGAQLDHPTQARMHSALAPHATKDVPASVDLSNYLPQVGDQGQVGSCVAWAIDYSAIGIMEAEQGIAGAPHAPMYTYAQIAQGNDQGSYASQHFDILTTQGLDTKADYWQGDFDYTTQPDANETANAANWKLSGYTQLDTGSALVNEVKSSLAQGEPVVFAFNVYQSLEDIDATTAGNYTYYPTADELAGQPLGGHEVAIVGYNDQGVKIANSWGSSWGDNGYFTVPWNFVTDQIQEADAVGQMIATGSGVH</sequence>
<evidence type="ECO:0000256" key="2">
    <source>
        <dbReference type="SAM" id="SignalP"/>
    </source>
</evidence>
<evidence type="ECO:0000259" key="3">
    <source>
        <dbReference type="SMART" id="SM00645"/>
    </source>
</evidence>
<organism evidence="4 5">
    <name type="scientific">Kitasatospora kifunensis</name>
    <name type="common">Streptomyces kifunensis</name>
    <dbReference type="NCBI Taxonomy" id="58351"/>
    <lineage>
        <taxon>Bacteria</taxon>
        <taxon>Bacillati</taxon>
        <taxon>Actinomycetota</taxon>
        <taxon>Actinomycetes</taxon>
        <taxon>Kitasatosporales</taxon>
        <taxon>Streptomycetaceae</taxon>
        <taxon>Kitasatospora</taxon>
    </lineage>
</organism>
<dbReference type="Proteomes" id="UP000540506">
    <property type="component" value="Unassembled WGS sequence"/>
</dbReference>
<comment type="similarity">
    <text evidence="1">Belongs to the peptidase C1 family.</text>
</comment>
<dbReference type="Gene3D" id="3.90.70.10">
    <property type="entry name" value="Cysteine proteinases"/>
    <property type="match status" value="1"/>
</dbReference>
<dbReference type="InterPro" id="IPR038765">
    <property type="entry name" value="Papain-like_cys_pep_sf"/>
</dbReference>
<dbReference type="InterPro" id="IPR013128">
    <property type="entry name" value="Peptidase_C1A"/>
</dbReference>
<feature type="signal peptide" evidence="2">
    <location>
        <begin position="1"/>
        <end position="29"/>
    </location>
</feature>
<keyword evidence="4" id="KW-0645">Protease</keyword>
<feature type="chain" id="PRO_5030525303" evidence="2">
    <location>
        <begin position="30"/>
        <end position="293"/>
    </location>
</feature>
<dbReference type="AlphaFoldDB" id="A0A7W7VY47"/>
<dbReference type="GO" id="GO:0006508">
    <property type="term" value="P:proteolysis"/>
    <property type="evidence" value="ECO:0007669"/>
    <property type="project" value="UniProtKB-KW"/>
</dbReference>
<dbReference type="SMART" id="SM00645">
    <property type="entry name" value="Pept_C1"/>
    <property type="match status" value="1"/>
</dbReference>
<evidence type="ECO:0000313" key="5">
    <source>
        <dbReference type="Proteomes" id="UP000540506"/>
    </source>
</evidence>
<keyword evidence="2" id="KW-0732">Signal</keyword>
<protein>
    <submittedName>
        <fullName evidence="4">C1A family cysteine protease</fullName>
    </submittedName>
</protein>
<accession>A0A7W7VY47</accession>
<feature type="domain" description="Peptidase C1A papain C-terminal" evidence="3">
    <location>
        <begin position="66"/>
        <end position="285"/>
    </location>
</feature>
<dbReference type="InterPro" id="IPR000668">
    <property type="entry name" value="Peptidase_C1A_C"/>
</dbReference>
<reference evidence="4 5" key="1">
    <citation type="submission" date="2020-08" db="EMBL/GenBank/DDBJ databases">
        <title>Sequencing the genomes of 1000 actinobacteria strains.</title>
        <authorList>
            <person name="Klenk H.-P."/>
        </authorList>
    </citation>
    <scope>NUCLEOTIDE SEQUENCE [LARGE SCALE GENOMIC DNA]</scope>
    <source>
        <strain evidence="4 5">DSM 41654</strain>
    </source>
</reference>
<name>A0A7W7VY47_KITKI</name>
<dbReference type="RefSeq" id="WP_312897480.1">
    <property type="nucleotide sequence ID" value="NZ_JACHJV010000001.1"/>
</dbReference>
<dbReference type="PROSITE" id="PS00639">
    <property type="entry name" value="THIOL_PROTEASE_HIS"/>
    <property type="match status" value="1"/>
</dbReference>
<keyword evidence="5" id="KW-1185">Reference proteome</keyword>
<dbReference type="SUPFAM" id="SSF54001">
    <property type="entry name" value="Cysteine proteinases"/>
    <property type="match status" value="1"/>
</dbReference>
<keyword evidence="4" id="KW-0378">Hydrolase</keyword>
<proteinExistence type="inferred from homology"/>
<dbReference type="PANTHER" id="PTHR12411">
    <property type="entry name" value="CYSTEINE PROTEASE FAMILY C1-RELATED"/>
    <property type="match status" value="1"/>
</dbReference>
<gene>
    <name evidence="4" type="ORF">FHR34_006320</name>
</gene>
<dbReference type="InterPro" id="IPR025660">
    <property type="entry name" value="Pept_his_AS"/>
</dbReference>
<dbReference type="EMBL" id="JACHJV010000001">
    <property type="protein sequence ID" value="MBB4927327.1"/>
    <property type="molecule type" value="Genomic_DNA"/>
</dbReference>
<dbReference type="CDD" id="cd02619">
    <property type="entry name" value="Peptidase_C1"/>
    <property type="match status" value="1"/>
</dbReference>
<dbReference type="Pfam" id="PF00112">
    <property type="entry name" value="Peptidase_C1"/>
    <property type="match status" value="1"/>
</dbReference>
<evidence type="ECO:0000313" key="4">
    <source>
        <dbReference type="EMBL" id="MBB4927327.1"/>
    </source>
</evidence>
<comment type="caution">
    <text evidence="4">The sequence shown here is derived from an EMBL/GenBank/DDBJ whole genome shotgun (WGS) entry which is preliminary data.</text>
</comment>